<sequence length="115" mass="13436">MTDKIKTFLTLFAITAIIIITFVLLTRKAEKSEAEHLSEFNKGYNQTKGIITDIHYYKGRTLTVEYLVNNKVYESTMVWDINPKHLDSGDSIYIKYAITNPQIIFTELNKDYYSR</sequence>
<keyword evidence="1" id="KW-0472">Membrane</keyword>
<evidence type="ECO:0000313" key="3">
    <source>
        <dbReference type="Proteomes" id="UP001501436"/>
    </source>
</evidence>
<feature type="transmembrane region" description="Helical" evidence="1">
    <location>
        <begin position="6"/>
        <end position="25"/>
    </location>
</feature>
<evidence type="ECO:0000313" key="2">
    <source>
        <dbReference type="EMBL" id="GAA4916024.1"/>
    </source>
</evidence>
<organism evidence="2 3">
    <name type="scientific">Mucilaginibacter defluvii</name>
    <dbReference type="NCBI Taxonomy" id="1196019"/>
    <lineage>
        <taxon>Bacteria</taxon>
        <taxon>Pseudomonadati</taxon>
        <taxon>Bacteroidota</taxon>
        <taxon>Sphingobacteriia</taxon>
        <taxon>Sphingobacteriales</taxon>
        <taxon>Sphingobacteriaceae</taxon>
        <taxon>Mucilaginibacter</taxon>
    </lineage>
</organism>
<keyword evidence="1" id="KW-1133">Transmembrane helix</keyword>
<keyword evidence="3" id="KW-1185">Reference proteome</keyword>
<protein>
    <recommendedName>
        <fullName evidence="4">DUF3592 domain-containing protein</fullName>
    </recommendedName>
</protein>
<dbReference type="EMBL" id="BAABJI010000002">
    <property type="protein sequence ID" value="GAA4916024.1"/>
    <property type="molecule type" value="Genomic_DNA"/>
</dbReference>
<reference evidence="3" key="1">
    <citation type="journal article" date="2019" name="Int. J. Syst. Evol. Microbiol.">
        <title>The Global Catalogue of Microorganisms (GCM) 10K type strain sequencing project: providing services to taxonomists for standard genome sequencing and annotation.</title>
        <authorList>
            <consortium name="The Broad Institute Genomics Platform"/>
            <consortium name="The Broad Institute Genome Sequencing Center for Infectious Disease"/>
            <person name="Wu L."/>
            <person name="Ma J."/>
        </authorList>
    </citation>
    <scope>NUCLEOTIDE SEQUENCE [LARGE SCALE GENOMIC DNA]</scope>
    <source>
        <strain evidence="3">JCM 18283</strain>
    </source>
</reference>
<name>A0ABP9FWF9_9SPHI</name>
<comment type="caution">
    <text evidence="2">The sequence shown here is derived from an EMBL/GenBank/DDBJ whole genome shotgun (WGS) entry which is preliminary data.</text>
</comment>
<dbReference type="Proteomes" id="UP001501436">
    <property type="component" value="Unassembled WGS sequence"/>
</dbReference>
<keyword evidence="1" id="KW-0812">Transmembrane</keyword>
<proteinExistence type="predicted"/>
<evidence type="ECO:0000256" key="1">
    <source>
        <dbReference type="SAM" id="Phobius"/>
    </source>
</evidence>
<gene>
    <name evidence="2" type="ORF">GCM10023313_19460</name>
</gene>
<accession>A0ABP9FWF9</accession>
<evidence type="ECO:0008006" key="4">
    <source>
        <dbReference type="Google" id="ProtNLM"/>
    </source>
</evidence>
<dbReference type="RefSeq" id="WP_345330999.1">
    <property type="nucleotide sequence ID" value="NZ_BAABJI010000002.1"/>
</dbReference>